<dbReference type="SUPFAM" id="SSF48726">
    <property type="entry name" value="Immunoglobulin"/>
    <property type="match status" value="1"/>
</dbReference>
<dbReference type="InterPro" id="IPR013783">
    <property type="entry name" value="Ig-like_fold"/>
</dbReference>
<feature type="chain" id="PRO_5046885031" description="C19orf38 Ig domain-containing protein" evidence="2">
    <location>
        <begin position="20"/>
        <end position="310"/>
    </location>
</feature>
<dbReference type="PANTHER" id="PTHR36859:SF1">
    <property type="entry name" value="PROTEIN HIDE1"/>
    <property type="match status" value="1"/>
</dbReference>
<evidence type="ECO:0000256" key="1">
    <source>
        <dbReference type="SAM" id="Phobius"/>
    </source>
</evidence>
<feature type="transmembrane region" description="Helical" evidence="1">
    <location>
        <begin position="154"/>
        <end position="176"/>
    </location>
</feature>
<evidence type="ECO:0000313" key="4">
    <source>
        <dbReference type="EMBL" id="CAJ0935748.1"/>
    </source>
</evidence>
<reference evidence="4" key="1">
    <citation type="submission" date="2023-07" db="EMBL/GenBank/DDBJ databases">
        <authorList>
            <person name="Stuckert A."/>
        </authorList>
    </citation>
    <scope>NUCLEOTIDE SEQUENCE</scope>
</reference>
<keyword evidence="1" id="KW-1133">Transmembrane helix</keyword>
<evidence type="ECO:0000313" key="5">
    <source>
        <dbReference type="Proteomes" id="UP001176940"/>
    </source>
</evidence>
<dbReference type="Pfam" id="PF17737">
    <property type="entry name" value="Ig_C19orf38"/>
    <property type="match status" value="1"/>
</dbReference>
<dbReference type="Proteomes" id="UP001176940">
    <property type="component" value="Unassembled WGS sequence"/>
</dbReference>
<dbReference type="EMBL" id="CAUEEQ010011561">
    <property type="protein sequence ID" value="CAJ0935748.1"/>
    <property type="molecule type" value="Genomic_DNA"/>
</dbReference>
<dbReference type="InterPro" id="IPR036179">
    <property type="entry name" value="Ig-like_dom_sf"/>
</dbReference>
<name>A0ABN9LA89_9NEOB</name>
<dbReference type="Gene3D" id="2.60.40.10">
    <property type="entry name" value="Immunoglobulins"/>
    <property type="match status" value="1"/>
</dbReference>
<evidence type="ECO:0000259" key="3">
    <source>
        <dbReference type="Pfam" id="PF17737"/>
    </source>
</evidence>
<dbReference type="InterPro" id="IPR040438">
    <property type="entry name" value="HIDE1"/>
</dbReference>
<feature type="transmembrane region" description="Helical" evidence="1">
    <location>
        <begin position="123"/>
        <end position="147"/>
    </location>
</feature>
<feature type="signal peptide" evidence="2">
    <location>
        <begin position="1"/>
        <end position="19"/>
    </location>
</feature>
<dbReference type="PANTHER" id="PTHR36859">
    <property type="entry name" value="PROTEIN HIDE1"/>
    <property type="match status" value="1"/>
</dbReference>
<keyword evidence="1" id="KW-0812">Transmembrane</keyword>
<sequence length="310" mass="34623">MELLIFLGLIVMELLAVTSENLPPPHLSLMTSGTIYMGDTVELQCAAPANHPEGTFYLYLNSTGQCLQQKAAPETKNIVKFTISSPYTMKSMEYSCMYKSYVGSELQLSEVSNVLSLTVNVPVWVFVLVGLVGLLILVAAVLVTYLVRRIPVWVFVLVGLVGLLILVAAVLVTYLVRRSKKKKKEQRIPPPTLTPHMTIRETWILGHIVGHSHHSAPSEPHKPEASSALVTTVTSNTWNLNYGLMVEESERSPLWSTRCRAVLLYHRFLCRSAFIVFINGPSTTYGTLYLKNLCVFCVFVIIDVKFLHHS</sequence>
<keyword evidence="5" id="KW-1185">Reference proteome</keyword>
<proteinExistence type="predicted"/>
<evidence type="ECO:0000256" key="2">
    <source>
        <dbReference type="SAM" id="SignalP"/>
    </source>
</evidence>
<keyword evidence="1" id="KW-0472">Membrane</keyword>
<organism evidence="4 5">
    <name type="scientific">Ranitomeya imitator</name>
    <name type="common">mimic poison frog</name>
    <dbReference type="NCBI Taxonomy" id="111125"/>
    <lineage>
        <taxon>Eukaryota</taxon>
        <taxon>Metazoa</taxon>
        <taxon>Chordata</taxon>
        <taxon>Craniata</taxon>
        <taxon>Vertebrata</taxon>
        <taxon>Euteleostomi</taxon>
        <taxon>Amphibia</taxon>
        <taxon>Batrachia</taxon>
        <taxon>Anura</taxon>
        <taxon>Neobatrachia</taxon>
        <taxon>Hyloidea</taxon>
        <taxon>Dendrobatidae</taxon>
        <taxon>Dendrobatinae</taxon>
        <taxon>Ranitomeya</taxon>
    </lineage>
</organism>
<dbReference type="InterPro" id="IPR041066">
    <property type="entry name" value="C19orf38_Ig"/>
</dbReference>
<comment type="caution">
    <text evidence="4">The sequence shown here is derived from an EMBL/GenBank/DDBJ whole genome shotgun (WGS) entry which is preliminary data.</text>
</comment>
<accession>A0ABN9LA89</accession>
<feature type="domain" description="C19orf38 Ig" evidence="3">
    <location>
        <begin position="38"/>
        <end position="117"/>
    </location>
</feature>
<gene>
    <name evidence="4" type="ORF">RIMI_LOCUS6433658</name>
</gene>
<protein>
    <recommendedName>
        <fullName evidence="3">C19orf38 Ig domain-containing protein</fullName>
    </recommendedName>
</protein>
<keyword evidence="2" id="KW-0732">Signal</keyword>